<evidence type="ECO:0000259" key="3">
    <source>
        <dbReference type="Pfam" id="PF01182"/>
    </source>
</evidence>
<dbReference type="AlphaFoldDB" id="A0A3Q8WVA0"/>
<dbReference type="GO" id="GO:0006046">
    <property type="term" value="P:N-acetylglucosamine catabolic process"/>
    <property type="evidence" value="ECO:0007669"/>
    <property type="project" value="TreeGrafter"/>
</dbReference>
<dbReference type="InterPro" id="IPR004547">
    <property type="entry name" value="Glucosamine6P_isomerase"/>
</dbReference>
<keyword evidence="2" id="KW-0119">Carbohydrate metabolism</keyword>
<evidence type="ECO:0000256" key="2">
    <source>
        <dbReference type="ARBA" id="ARBA00023277"/>
    </source>
</evidence>
<dbReference type="GO" id="GO:0005737">
    <property type="term" value="C:cytoplasm"/>
    <property type="evidence" value="ECO:0007669"/>
    <property type="project" value="TreeGrafter"/>
</dbReference>
<proteinExistence type="predicted"/>
<dbReference type="GO" id="GO:0005975">
    <property type="term" value="P:carbohydrate metabolic process"/>
    <property type="evidence" value="ECO:0007669"/>
    <property type="project" value="InterPro"/>
</dbReference>
<dbReference type="RefSeq" id="WP_126040231.1">
    <property type="nucleotide sequence ID" value="NZ_CP034438.1"/>
</dbReference>
<gene>
    <name evidence="4" type="ORF">EJO69_06120</name>
</gene>
<dbReference type="KEGG" id="fsl:EJO69_06120"/>
<dbReference type="GO" id="GO:0004342">
    <property type="term" value="F:glucosamine-6-phosphate deaminase activity"/>
    <property type="evidence" value="ECO:0007669"/>
    <property type="project" value="InterPro"/>
</dbReference>
<dbReference type="Gene3D" id="3.40.50.1360">
    <property type="match status" value="1"/>
</dbReference>
<accession>A0A3Q8WVA0</accession>
<dbReference type="PROSITE" id="PS01161">
    <property type="entry name" value="GLC_GALNAC_ISOMERASE"/>
    <property type="match status" value="1"/>
</dbReference>
<dbReference type="InterPro" id="IPR018321">
    <property type="entry name" value="Glucosamine6P_isomerase_CS"/>
</dbReference>
<sequence>MRVIIRDTADEASRLAAQQIIDGFTPPGRLGVATGSTPLPLYRELREAYARGEFTLEGSTAWALDEYVGIDKDHPERYRNVLLTELVGNGGTGLAAEDLKTPDGKAEDPEEAARIYEQMIAPGVDIQILGLGSNGHIGFNEPFDSLNSRTHVGLLTGTTRQDNARFFDDDISQVPVHCVTQGLATIMTAKSIVLLAFGERKAEAVARIVEGAVTQRWPGSILQFHEDVTVYLDEAAASGLELIDRFKQFHS</sequence>
<dbReference type="Proteomes" id="UP000270021">
    <property type="component" value="Chromosome"/>
</dbReference>
<feature type="domain" description="Glucosamine/galactosamine-6-phosphate isomerase" evidence="3">
    <location>
        <begin position="29"/>
        <end position="226"/>
    </location>
</feature>
<dbReference type="EMBL" id="CP034438">
    <property type="protein sequence ID" value="AZN29929.1"/>
    <property type="molecule type" value="Genomic_DNA"/>
</dbReference>
<dbReference type="OrthoDB" id="9791139at2"/>
<evidence type="ECO:0000256" key="1">
    <source>
        <dbReference type="ARBA" id="ARBA00022801"/>
    </source>
</evidence>
<dbReference type="Pfam" id="PF01182">
    <property type="entry name" value="Glucosamine_iso"/>
    <property type="match status" value="1"/>
</dbReference>
<dbReference type="PANTHER" id="PTHR11280">
    <property type="entry name" value="GLUCOSAMINE-6-PHOSPHATE ISOMERASE"/>
    <property type="match status" value="1"/>
</dbReference>
<dbReference type="GO" id="GO:0019262">
    <property type="term" value="P:N-acetylneuraminate catabolic process"/>
    <property type="evidence" value="ECO:0007669"/>
    <property type="project" value="TreeGrafter"/>
</dbReference>
<dbReference type="GO" id="GO:0006043">
    <property type="term" value="P:glucosamine catabolic process"/>
    <property type="evidence" value="ECO:0007669"/>
    <property type="project" value="TreeGrafter"/>
</dbReference>
<evidence type="ECO:0000313" key="4">
    <source>
        <dbReference type="EMBL" id="AZN29929.1"/>
    </source>
</evidence>
<evidence type="ECO:0000313" key="5">
    <source>
        <dbReference type="Proteomes" id="UP000270021"/>
    </source>
</evidence>
<dbReference type="SUPFAM" id="SSF100950">
    <property type="entry name" value="NagB/RpiA/CoA transferase-like"/>
    <property type="match status" value="1"/>
</dbReference>
<keyword evidence="1" id="KW-0378">Hydrolase</keyword>
<reference evidence="4 5" key="1">
    <citation type="submission" date="2018-12" db="EMBL/GenBank/DDBJ databases">
        <title>Complete genome sequence of Flaviflexus salsibiostraticola KCTC 33148.</title>
        <authorList>
            <person name="Bae J.-W."/>
        </authorList>
    </citation>
    <scope>NUCLEOTIDE SEQUENCE [LARGE SCALE GENOMIC DNA]</scope>
    <source>
        <strain evidence="4 5">KCTC 33148</strain>
    </source>
</reference>
<dbReference type="PANTHER" id="PTHR11280:SF5">
    <property type="entry name" value="GLUCOSAMINE-6-PHOSPHATE ISOMERASE"/>
    <property type="match status" value="1"/>
</dbReference>
<keyword evidence="5" id="KW-1185">Reference proteome</keyword>
<name>A0A3Q8WVA0_9ACTO</name>
<dbReference type="GO" id="GO:0042802">
    <property type="term" value="F:identical protein binding"/>
    <property type="evidence" value="ECO:0007669"/>
    <property type="project" value="TreeGrafter"/>
</dbReference>
<organism evidence="4 5">
    <name type="scientific">Flaviflexus salsibiostraticola</name>
    <dbReference type="NCBI Taxonomy" id="1282737"/>
    <lineage>
        <taxon>Bacteria</taxon>
        <taxon>Bacillati</taxon>
        <taxon>Actinomycetota</taxon>
        <taxon>Actinomycetes</taxon>
        <taxon>Actinomycetales</taxon>
        <taxon>Actinomycetaceae</taxon>
        <taxon>Flaviflexus</taxon>
    </lineage>
</organism>
<protein>
    <submittedName>
        <fullName evidence="4">Glucosamine-6-phosphate deaminase</fullName>
    </submittedName>
</protein>
<dbReference type="InterPro" id="IPR006148">
    <property type="entry name" value="Glc/Gal-6P_isomerase"/>
</dbReference>
<dbReference type="InterPro" id="IPR037171">
    <property type="entry name" value="NagB/RpiA_transferase-like"/>
</dbReference>
<dbReference type="CDD" id="cd01399">
    <property type="entry name" value="GlcN6P_deaminase"/>
    <property type="match status" value="1"/>
</dbReference>